<gene>
    <name evidence="2" type="ORF">OCBIM_22012459mg</name>
</gene>
<evidence type="ECO:0000256" key="1">
    <source>
        <dbReference type="SAM" id="MobiDB-lite"/>
    </source>
</evidence>
<name>A0A0L8FNY2_OCTBM</name>
<feature type="region of interest" description="Disordered" evidence="1">
    <location>
        <begin position="47"/>
        <end position="68"/>
    </location>
</feature>
<dbReference type="EMBL" id="KQ428165">
    <property type="protein sequence ID" value="KOF66382.1"/>
    <property type="molecule type" value="Genomic_DNA"/>
</dbReference>
<reference evidence="2" key="1">
    <citation type="submission" date="2015-07" db="EMBL/GenBank/DDBJ databases">
        <title>MeaNS - Measles Nucleotide Surveillance Program.</title>
        <authorList>
            <person name="Tran T."/>
            <person name="Druce J."/>
        </authorList>
    </citation>
    <scope>NUCLEOTIDE SEQUENCE</scope>
    <source>
        <strain evidence="2">UCB-OBI-ISO-001</strain>
        <tissue evidence="2">Gonad</tissue>
    </source>
</reference>
<organism evidence="2">
    <name type="scientific">Octopus bimaculoides</name>
    <name type="common">California two-spotted octopus</name>
    <dbReference type="NCBI Taxonomy" id="37653"/>
    <lineage>
        <taxon>Eukaryota</taxon>
        <taxon>Metazoa</taxon>
        <taxon>Spiralia</taxon>
        <taxon>Lophotrochozoa</taxon>
        <taxon>Mollusca</taxon>
        <taxon>Cephalopoda</taxon>
        <taxon>Coleoidea</taxon>
        <taxon>Octopodiformes</taxon>
        <taxon>Octopoda</taxon>
        <taxon>Incirrata</taxon>
        <taxon>Octopodidae</taxon>
        <taxon>Octopus</taxon>
    </lineage>
</organism>
<evidence type="ECO:0000313" key="2">
    <source>
        <dbReference type="EMBL" id="KOF66382.1"/>
    </source>
</evidence>
<feature type="compositionally biased region" description="Basic and acidic residues" evidence="1">
    <location>
        <begin position="50"/>
        <end position="68"/>
    </location>
</feature>
<protein>
    <submittedName>
        <fullName evidence="2">Uncharacterized protein</fullName>
    </submittedName>
</protein>
<dbReference type="AlphaFoldDB" id="A0A0L8FNY2"/>
<accession>A0A0L8FNY2</accession>
<sequence length="68" mass="7911">MISSAVELDSEPTELLLLKLHENNRLQSRLRREKTLVRRRRRLTLSSIPPHRDGTGDNEDIRRFFGGG</sequence>
<proteinExistence type="predicted"/>